<name>A0A4Y7SVA7_COPMI</name>
<protein>
    <submittedName>
        <fullName evidence="1">Uncharacterized protein</fullName>
    </submittedName>
</protein>
<dbReference type="Proteomes" id="UP000298030">
    <property type="component" value="Unassembled WGS sequence"/>
</dbReference>
<reference evidence="1 2" key="1">
    <citation type="journal article" date="2019" name="Nat. Ecol. Evol.">
        <title>Megaphylogeny resolves global patterns of mushroom evolution.</title>
        <authorList>
            <person name="Varga T."/>
            <person name="Krizsan K."/>
            <person name="Foldi C."/>
            <person name="Dima B."/>
            <person name="Sanchez-Garcia M."/>
            <person name="Sanchez-Ramirez S."/>
            <person name="Szollosi G.J."/>
            <person name="Szarkandi J.G."/>
            <person name="Papp V."/>
            <person name="Albert L."/>
            <person name="Andreopoulos W."/>
            <person name="Angelini C."/>
            <person name="Antonin V."/>
            <person name="Barry K.W."/>
            <person name="Bougher N.L."/>
            <person name="Buchanan P."/>
            <person name="Buyck B."/>
            <person name="Bense V."/>
            <person name="Catcheside P."/>
            <person name="Chovatia M."/>
            <person name="Cooper J."/>
            <person name="Damon W."/>
            <person name="Desjardin D."/>
            <person name="Finy P."/>
            <person name="Geml J."/>
            <person name="Haridas S."/>
            <person name="Hughes K."/>
            <person name="Justo A."/>
            <person name="Karasinski D."/>
            <person name="Kautmanova I."/>
            <person name="Kiss B."/>
            <person name="Kocsube S."/>
            <person name="Kotiranta H."/>
            <person name="LaButti K.M."/>
            <person name="Lechner B.E."/>
            <person name="Liimatainen K."/>
            <person name="Lipzen A."/>
            <person name="Lukacs Z."/>
            <person name="Mihaltcheva S."/>
            <person name="Morgado L.N."/>
            <person name="Niskanen T."/>
            <person name="Noordeloos M.E."/>
            <person name="Ohm R.A."/>
            <person name="Ortiz-Santana B."/>
            <person name="Ovrebo C."/>
            <person name="Racz N."/>
            <person name="Riley R."/>
            <person name="Savchenko A."/>
            <person name="Shiryaev A."/>
            <person name="Soop K."/>
            <person name="Spirin V."/>
            <person name="Szebenyi C."/>
            <person name="Tomsovsky M."/>
            <person name="Tulloss R.E."/>
            <person name="Uehling J."/>
            <person name="Grigoriev I.V."/>
            <person name="Vagvolgyi C."/>
            <person name="Papp T."/>
            <person name="Martin F.M."/>
            <person name="Miettinen O."/>
            <person name="Hibbett D.S."/>
            <person name="Nagy L.G."/>
        </authorList>
    </citation>
    <scope>NUCLEOTIDE SEQUENCE [LARGE SCALE GENOMIC DNA]</scope>
    <source>
        <strain evidence="1 2">FP101781</strain>
    </source>
</reference>
<dbReference type="AlphaFoldDB" id="A0A4Y7SVA7"/>
<keyword evidence="2" id="KW-1185">Reference proteome</keyword>
<evidence type="ECO:0000313" key="2">
    <source>
        <dbReference type="Proteomes" id="UP000298030"/>
    </source>
</evidence>
<proteinExistence type="predicted"/>
<gene>
    <name evidence="1" type="ORF">FA13DRAFT_1796119</name>
</gene>
<comment type="caution">
    <text evidence="1">The sequence shown here is derived from an EMBL/GenBank/DDBJ whole genome shotgun (WGS) entry which is preliminary data.</text>
</comment>
<sequence length="178" mass="18500">MALRTCTTPPGRTLTPTSKLGHRTYAQGGTDPAGAVYFISVPGVKPAPSAPAAAPAEGGAGGLAEKRELWSWQGQQGGQQQPQQQPVVALVAGPHAKRYQLTDTGFLGSGGSQQQPEQQRHDSGLSYCFVPGCGQQPIGIDTNVVAAGPVCVRLRNLPPSWVLPKRGGCVKGHCVNVL</sequence>
<dbReference type="EMBL" id="QPFP01000053">
    <property type="protein sequence ID" value="TEB25797.1"/>
    <property type="molecule type" value="Genomic_DNA"/>
</dbReference>
<accession>A0A4Y7SVA7</accession>
<evidence type="ECO:0000313" key="1">
    <source>
        <dbReference type="EMBL" id="TEB25797.1"/>
    </source>
</evidence>
<organism evidence="1 2">
    <name type="scientific">Coprinellus micaceus</name>
    <name type="common">Glistening ink-cap mushroom</name>
    <name type="synonym">Coprinus micaceus</name>
    <dbReference type="NCBI Taxonomy" id="71717"/>
    <lineage>
        <taxon>Eukaryota</taxon>
        <taxon>Fungi</taxon>
        <taxon>Dikarya</taxon>
        <taxon>Basidiomycota</taxon>
        <taxon>Agaricomycotina</taxon>
        <taxon>Agaricomycetes</taxon>
        <taxon>Agaricomycetidae</taxon>
        <taxon>Agaricales</taxon>
        <taxon>Agaricineae</taxon>
        <taxon>Psathyrellaceae</taxon>
        <taxon>Coprinellus</taxon>
    </lineage>
</organism>